<reference evidence="1" key="1">
    <citation type="journal article" date="2015" name="PLoS Negl. Trop. Dis.">
        <title>Deep Sequencing Analysis of the Ixodes ricinus Haemocytome.</title>
        <authorList>
            <person name="Kotsyfakis M."/>
            <person name="Kopacek P."/>
            <person name="Franta Z."/>
            <person name="Pedra J.H."/>
            <person name="Ribeiro J.M."/>
        </authorList>
    </citation>
    <scope>NUCLEOTIDE SEQUENCE</scope>
</reference>
<name>A0A090XA08_IXORI</name>
<sequence length="114" mass="13237">MYCQTNRAFSGNQPFPSIFMKAHRSKMIEVFAALLAPGQYHSSADKNLPHTNDTVDIQRHFRVNPPQQHRECMRLRFSNNQHGMFTIDTLSCTVIEKQQKIHYYYGPFSGLSVM</sequence>
<evidence type="ECO:0000313" key="1">
    <source>
        <dbReference type="EMBL" id="JAC93682.1"/>
    </source>
</evidence>
<dbReference type="AlphaFoldDB" id="A0A090XA08"/>
<organism evidence="1">
    <name type="scientific">Ixodes ricinus</name>
    <name type="common">Common tick</name>
    <name type="synonym">Acarus ricinus</name>
    <dbReference type="NCBI Taxonomy" id="34613"/>
    <lineage>
        <taxon>Eukaryota</taxon>
        <taxon>Metazoa</taxon>
        <taxon>Ecdysozoa</taxon>
        <taxon>Arthropoda</taxon>
        <taxon>Chelicerata</taxon>
        <taxon>Arachnida</taxon>
        <taxon>Acari</taxon>
        <taxon>Parasitiformes</taxon>
        <taxon>Ixodida</taxon>
        <taxon>Ixodoidea</taxon>
        <taxon>Ixodidae</taxon>
        <taxon>Ixodinae</taxon>
        <taxon>Ixodes</taxon>
    </lineage>
</organism>
<accession>A0A090XA08</accession>
<protein>
    <submittedName>
        <fullName evidence="1">Uncharacterized protein</fullName>
    </submittedName>
</protein>
<dbReference type="EMBL" id="GBIH01001028">
    <property type="protein sequence ID" value="JAC93682.1"/>
    <property type="molecule type" value="mRNA"/>
</dbReference>
<proteinExistence type="evidence at transcript level"/>